<comment type="caution">
    <text evidence="1">The sequence shown here is derived from an EMBL/GenBank/DDBJ whole genome shotgun (WGS) entry which is preliminary data.</text>
</comment>
<name>A0AAE1SUA0_9SOLA</name>
<proteinExistence type="predicted"/>
<dbReference type="SUPFAM" id="SSF56112">
    <property type="entry name" value="Protein kinase-like (PK-like)"/>
    <property type="match status" value="1"/>
</dbReference>
<dbReference type="EMBL" id="JAVYJV010000003">
    <property type="protein sequence ID" value="KAK4375994.1"/>
    <property type="molecule type" value="Genomic_DNA"/>
</dbReference>
<protein>
    <submittedName>
        <fullName evidence="1">Uncharacterized protein</fullName>
    </submittedName>
</protein>
<evidence type="ECO:0000313" key="2">
    <source>
        <dbReference type="Proteomes" id="UP001291623"/>
    </source>
</evidence>
<keyword evidence="2" id="KW-1185">Reference proteome</keyword>
<reference evidence="1" key="1">
    <citation type="submission" date="2023-12" db="EMBL/GenBank/DDBJ databases">
        <title>Genome assembly of Anisodus tanguticus.</title>
        <authorList>
            <person name="Wang Y.-J."/>
        </authorList>
    </citation>
    <scope>NUCLEOTIDE SEQUENCE</scope>
    <source>
        <strain evidence="1">KB-2021</strain>
        <tissue evidence="1">Leaf</tissue>
    </source>
</reference>
<dbReference type="Gene3D" id="3.30.200.20">
    <property type="entry name" value="Phosphorylase Kinase, domain 1"/>
    <property type="match status" value="1"/>
</dbReference>
<gene>
    <name evidence="1" type="ORF">RND71_006671</name>
</gene>
<organism evidence="1 2">
    <name type="scientific">Anisodus tanguticus</name>
    <dbReference type="NCBI Taxonomy" id="243964"/>
    <lineage>
        <taxon>Eukaryota</taxon>
        <taxon>Viridiplantae</taxon>
        <taxon>Streptophyta</taxon>
        <taxon>Embryophyta</taxon>
        <taxon>Tracheophyta</taxon>
        <taxon>Spermatophyta</taxon>
        <taxon>Magnoliopsida</taxon>
        <taxon>eudicotyledons</taxon>
        <taxon>Gunneridae</taxon>
        <taxon>Pentapetalae</taxon>
        <taxon>asterids</taxon>
        <taxon>lamiids</taxon>
        <taxon>Solanales</taxon>
        <taxon>Solanaceae</taxon>
        <taxon>Solanoideae</taxon>
        <taxon>Hyoscyameae</taxon>
        <taxon>Anisodus</taxon>
    </lineage>
</organism>
<accession>A0AAE1SUA0</accession>
<sequence>MDESGKGVPKHKRFTPMPNRDVFDVDILFEMFVHPFSSQVWMILFFLECAMVQPFNFTFTDRREATHHFPSANFLGEGGFGPVYKVDNKLGPGLKAQIVAVKVLDTLGLRGYKEWLRVKFSCLMQKSCICDNESHQLMYEKARKQKADKVVSWLKEKKTLIEALLSP</sequence>
<dbReference type="Proteomes" id="UP001291623">
    <property type="component" value="Unassembled WGS sequence"/>
</dbReference>
<evidence type="ECO:0000313" key="1">
    <source>
        <dbReference type="EMBL" id="KAK4375994.1"/>
    </source>
</evidence>
<dbReference type="AlphaFoldDB" id="A0AAE1SUA0"/>
<dbReference type="InterPro" id="IPR011009">
    <property type="entry name" value="Kinase-like_dom_sf"/>
</dbReference>